<dbReference type="HOGENOM" id="CLU_104628_0_0_6"/>
<feature type="transmembrane region" description="Helical" evidence="1">
    <location>
        <begin position="80"/>
        <end position="97"/>
    </location>
</feature>
<dbReference type="OrthoDB" id="8588554at2"/>
<accession>K8W2R2</accession>
<comment type="caution">
    <text evidence="2">The sequence shown here is derived from an EMBL/GenBank/DDBJ whole genome shotgun (WGS) entry which is preliminary data.</text>
</comment>
<dbReference type="EMBL" id="AKKL01000050">
    <property type="protein sequence ID" value="EKT54106.1"/>
    <property type="molecule type" value="Genomic_DNA"/>
</dbReference>
<keyword evidence="3" id="KW-1185">Reference proteome</keyword>
<keyword evidence="1" id="KW-1133">Transmembrane helix</keyword>
<dbReference type="AlphaFoldDB" id="K8W2R2"/>
<dbReference type="Proteomes" id="UP000009336">
    <property type="component" value="Unassembled WGS sequence"/>
</dbReference>
<gene>
    <name evidence="2" type="ORF">OOA_17939</name>
</gene>
<name>K8W2R2_9GAMM</name>
<proteinExistence type="predicted"/>
<dbReference type="eggNOG" id="ENOG502ZBVY">
    <property type="taxonomic scope" value="Bacteria"/>
</dbReference>
<keyword evidence="1" id="KW-0812">Transmembrane</keyword>
<feature type="transmembrane region" description="Helical" evidence="1">
    <location>
        <begin position="49"/>
        <end position="68"/>
    </location>
</feature>
<keyword evidence="1" id="KW-0472">Membrane</keyword>
<organism evidence="2 3">
    <name type="scientific">Providencia burhodogranariea DSM 19968</name>
    <dbReference type="NCBI Taxonomy" id="1141662"/>
    <lineage>
        <taxon>Bacteria</taxon>
        <taxon>Pseudomonadati</taxon>
        <taxon>Pseudomonadota</taxon>
        <taxon>Gammaproteobacteria</taxon>
        <taxon>Enterobacterales</taxon>
        <taxon>Morganellaceae</taxon>
        <taxon>Providencia</taxon>
    </lineage>
</organism>
<dbReference type="RefSeq" id="WP_008913557.1">
    <property type="nucleotide sequence ID" value="NZ_KB233226.1"/>
</dbReference>
<dbReference type="PATRIC" id="fig|1141662.3.peg.3639"/>
<reference evidence="2 3" key="1">
    <citation type="journal article" date="2012" name="BMC Genomics">
        <title>Comparative genomics of bacteria in the genus Providencia isolated from wild Drosophila melanogaster.</title>
        <authorList>
            <person name="Galac M.R."/>
            <person name="Lazzaro B.P."/>
        </authorList>
    </citation>
    <scope>NUCLEOTIDE SEQUENCE [LARGE SCALE GENOMIC DNA]</scope>
    <source>
        <strain evidence="2 3">DSM 19968</strain>
    </source>
</reference>
<dbReference type="STRING" id="1141662.OOA_17939"/>
<dbReference type="InterPro" id="IPR009476">
    <property type="entry name" value="DUF1097"/>
</dbReference>
<evidence type="ECO:0000313" key="2">
    <source>
        <dbReference type="EMBL" id="EKT54106.1"/>
    </source>
</evidence>
<dbReference type="Pfam" id="PF06496">
    <property type="entry name" value="DUF1097"/>
    <property type="match status" value="1"/>
</dbReference>
<protein>
    <recommendedName>
        <fullName evidence="4">DUF1097 domain-containing protein</fullName>
    </recommendedName>
</protein>
<feature type="transmembrane region" description="Helical" evidence="1">
    <location>
        <begin position="109"/>
        <end position="137"/>
    </location>
</feature>
<evidence type="ECO:0008006" key="4">
    <source>
        <dbReference type="Google" id="ProtNLM"/>
    </source>
</evidence>
<evidence type="ECO:0000313" key="3">
    <source>
        <dbReference type="Proteomes" id="UP000009336"/>
    </source>
</evidence>
<evidence type="ECO:0000256" key="1">
    <source>
        <dbReference type="SAM" id="Phobius"/>
    </source>
</evidence>
<sequence>MKILFSIALTTAILSSIWAWVANSFGLIGWIGFLGCTSYFAYPKDGIKGLLITFLTVISGVVFGLIIIHSSAYLNDSSSIFEYVITGIIAFLMCIQAKNIWLSYIPGTFIGACSIFGAVGDWQTTILSLIIGIAFGFSMKRSGLWLSEKW</sequence>